<dbReference type="SMART" id="SM00052">
    <property type="entry name" value="EAL"/>
    <property type="match status" value="1"/>
</dbReference>
<dbReference type="PANTHER" id="PTHR33121">
    <property type="entry name" value="CYCLIC DI-GMP PHOSPHODIESTERASE PDEF"/>
    <property type="match status" value="1"/>
</dbReference>
<protein>
    <submittedName>
        <fullName evidence="4">Diguanylate cyclase (GGDEF) domain-containing protein</fullName>
    </submittedName>
</protein>
<evidence type="ECO:0000259" key="2">
    <source>
        <dbReference type="PROSITE" id="PS50883"/>
    </source>
</evidence>
<dbReference type="Pfam" id="PF00563">
    <property type="entry name" value="EAL"/>
    <property type="match status" value="1"/>
</dbReference>
<dbReference type="InterPro" id="IPR001633">
    <property type="entry name" value="EAL_dom"/>
</dbReference>
<dbReference type="PROSITE" id="PS50887">
    <property type="entry name" value="GGDEF"/>
    <property type="match status" value="1"/>
</dbReference>
<dbReference type="OrthoDB" id="23692at2"/>
<dbReference type="InterPro" id="IPR029787">
    <property type="entry name" value="Nucleotide_cyclase"/>
</dbReference>
<dbReference type="SUPFAM" id="SSF141868">
    <property type="entry name" value="EAL domain-like"/>
    <property type="match status" value="1"/>
</dbReference>
<dbReference type="HOGENOM" id="CLU_000445_70_49_11"/>
<evidence type="ECO:0000313" key="5">
    <source>
        <dbReference type="Proteomes" id="UP000021053"/>
    </source>
</evidence>
<comment type="caution">
    <text evidence="4">The sequence shown here is derived from an EMBL/GenBank/DDBJ whole genome shotgun (WGS) entry which is preliminary data.</text>
</comment>
<feature type="domain" description="EAL" evidence="2">
    <location>
        <begin position="331"/>
        <end position="583"/>
    </location>
</feature>
<dbReference type="SMART" id="SM00267">
    <property type="entry name" value="GGDEF"/>
    <property type="match status" value="1"/>
</dbReference>
<feature type="transmembrane region" description="Helical" evidence="1">
    <location>
        <begin position="129"/>
        <end position="149"/>
    </location>
</feature>
<feature type="transmembrane region" description="Helical" evidence="1">
    <location>
        <begin position="79"/>
        <end position="98"/>
    </location>
</feature>
<dbReference type="Gene3D" id="3.30.70.270">
    <property type="match status" value="1"/>
</dbReference>
<feature type="transmembrane region" description="Helical" evidence="1">
    <location>
        <begin position="23"/>
        <end position="42"/>
    </location>
</feature>
<dbReference type="NCBIfam" id="TIGR00254">
    <property type="entry name" value="GGDEF"/>
    <property type="match status" value="1"/>
</dbReference>
<feature type="transmembrane region" description="Helical" evidence="1">
    <location>
        <begin position="105"/>
        <end position="123"/>
    </location>
</feature>
<dbReference type="SUPFAM" id="SSF55073">
    <property type="entry name" value="Nucleotide cyclase"/>
    <property type="match status" value="1"/>
</dbReference>
<name>A0A010YRK1_9ACTN</name>
<dbReference type="InterPro" id="IPR000160">
    <property type="entry name" value="GGDEF_dom"/>
</dbReference>
<keyword evidence="1" id="KW-1133">Transmembrane helix</keyword>
<accession>A0A010YRK1</accession>
<feature type="domain" description="GGDEF" evidence="3">
    <location>
        <begin position="208"/>
        <end position="330"/>
    </location>
</feature>
<dbReference type="InterPro" id="IPR035919">
    <property type="entry name" value="EAL_sf"/>
</dbReference>
<keyword evidence="1" id="KW-0472">Membrane</keyword>
<gene>
    <name evidence="4" type="ORF">CryarDRAFT_4026</name>
</gene>
<dbReference type="RefSeq" id="WP_157017910.1">
    <property type="nucleotide sequence ID" value="NZ_KK073874.1"/>
</dbReference>
<keyword evidence="1" id="KW-0812">Transmembrane</keyword>
<evidence type="ECO:0000259" key="3">
    <source>
        <dbReference type="PROSITE" id="PS50887"/>
    </source>
</evidence>
<dbReference type="PANTHER" id="PTHR33121:SF79">
    <property type="entry name" value="CYCLIC DI-GMP PHOSPHODIESTERASE PDED-RELATED"/>
    <property type="match status" value="1"/>
</dbReference>
<dbReference type="CDD" id="cd01948">
    <property type="entry name" value="EAL"/>
    <property type="match status" value="1"/>
</dbReference>
<evidence type="ECO:0000256" key="1">
    <source>
        <dbReference type="SAM" id="Phobius"/>
    </source>
</evidence>
<feature type="transmembrane region" description="Helical" evidence="1">
    <location>
        <begin position="154"/>
        <end position="172"/>
    </location>
</feature>
<dbReference type="Pfam" id="PF00990">
    <property type="entry name" value="GGDEF"/>
    <property type="match status" value="1"/>
</dbReference>
<organism evidence="4 5">
    <name type="scientific">Cryptosporangium arvum DSM 44712</name>
    <dbReference type="NCBI Taxonomy" id="927661"/>
    <lineage>
        <taxon>Bacteria</taxon>
        <taxon>Bacillati</taxon>
        <taxon>Actinomycetota</taxon>
        <taxon>Actinomycetes</taxon>
        <taxon>Cryptosporangiales</taxon>
        <taxon>Cryptosporangiaceae</taxon>
        <taxon>Cryptosporangium</taxon>
    </lineage>
</organism>
<keyword evidence="5" id="KW-1185">Reference proteome</keyword>
<dbReference type="InterPro" id="IPR050706">
    <property type="entry name" value="Cyclic-di-GMP_PDE-like"/>
</dbReference>
<dbReference type="Gene3D" id="3.20.20.450">
    <property type="entry name" value="EAL domain"/>
    <property type="match status" value="1"/>
</dbReference>
<sequence length="595" mass="62495">MRSLGDLVTRRSLRPSVVATRRAMAVTAAVACTVGGLIGLLGMLVRPSNETDDVIRLASVASMLAGLALAKWGQRLPPLAFYLLAESAALLIAVSVWLQRDRPDAAAVAALLLLVTVFFFAFFDPVASLPGLVTVLGALAVIQVGWGALPWSTVLVLAGLNLLIAAVVGWLVRAAADSGLDVLTGLPNWRGLERAGHAALQRARHRGQPLTVALLNIDGFARINSTSGIAEGTRILRACGQAWATAVAPPAVLGRTAGDDFVLLVPGLGLGSVGPLLDALRAVAPPFVRFSVGVAGYAPGDAVRTLLNRADGALRLAKAGGGDRTVYARDDSADAQALVSGLDADEFRVLYQPIADARTGRVTGAEALVRWVRAGHGPVPPDEFIPLAERCGFITTLGEWVLRTACRDAAAWPRTLPSKVTVNVSGQQMQRPDYADHVLSVLAETGLPADRLVLEVTESTLQADSPCAIDALRALREAGVRIAIDDFGTGYSSLSRLQHLPADILKIDQSFVAALKPEDHAAPLVAAVTALAHALGLRTVAEGVEEHYQTVLLAHHGCDEVQGWLHGRPGEPARIGEALAEQERSARAAPTAVEI</sequence>
<dbReference type="CDD" id="cd01949">
    <property type="entry name" value="GGDEF"/>
    <property type="match status" value="1"/>
</dbReference>
<dbReference type="GO" id="GO:0071111">
    <property type="term" value="F:cyclic-guanylate-specific phosphodiesterase activity"/>
    <property type="evidence" value="ECO:0007669"/>
    <property type="project" value="InterPro"/>
</dbReference>
<proteinExistence type="predicted"/>
<dbReference type="PROSITE" id="PS50883">
    <property type="entry name" value="EAL"/>
    <property type="match status" value="1"/>
</dbReference>
<reference evidence="4 5" key="1">
    <citation type="submission" date="2013-07" db="EMBL/GenBank/DDBJ databases">
        <authorList>
            <consortium name="DOE Joint Genome Institute"/>
            <person name="Eisen J."/>
            <person name="Huntemann M."/>
            <person name="Han J."/>
            <person name="Chen A."/>
            <person name="Kyrpides N."/>
            <person name="Mavromatis K."/>
            <person name="Markowitz V."/>
            <person name="Palaniappan K."/>
            <person name="Ivanova N."/>
            <person name="Schaumberg A."/>
            <person name="Pati A."/>
            <person name="Liolios K."/>
            <person name="Nordberg H.P."/>
            <person name="Cantor M.N."/>
            <person name="Hua S.X."/>
            <person name="Woyke T."/>
        </authorList>
    </citation>
    <scope>NUCLEOTIDE SEQUENCE [LARGE SCALE GENOMIC DNA]</scope>
    <source>
        <strain evidence="4 5">DSM 44712</strain>
    </source>
</reference>
<dbReference type="EMBL" id="JFBT01000001">
    <property type="protein sequence ID" value="EXG82825.1"/>
    <property type="molecule type" value="Genomic_DNA"/>
</dbReference>
<dbReference type="AlphaFoldDB" id="A0A010YRK1"/>
<dbReference type="InterPro" id="IPR043128">
    <property type="entry name" value="Rev_trsase/Diguanyl_cyclase"/>
</dbReference>
<evidence type="ECO:0000313" key="4">
    <source>
        <dbReference type="EMBL" id="EXG82825.1"/>
    </source>
</evidence>
<dbReference type="Proteomes" id="UP000021053">
    <property type="component" value="Unassembled WGS sequence"/>
</dbReference>